<dbReference type="Proteomes" id="UP000762676">
    <property type="component" value="Unassembled WGS sequence"/>
</dbReference>
<proteinExistence type="predicted"/>
<accession>A0AAV4FFY4</accession>
<keyword evidence="2" id="KW-1185">Reference proteome</keyword>
<gene>
    <name evidence="1" type="ORF">ElyMa_000357200</name>
</gene>
<sequence>MPVPQDAVPELQMPVPQEIDLAVPEITLPKGLRYEPENFKQEFSIGSLRANCLHCAAYKFPGETPAMCCSNGKVDLQPLPALPSPLNELFGGEALNSKHFLENIRTYNAVFQLTSLGCKEANPRGWNPQFRIQGQLYWI</sequence>
<dbReference type="AlphaFoldDB" id="A0AAV4FFY4"/>
<evidence type="ECO:0000313" key="2">
    <source>
        <dbReference type="Proteomes" id="UP000762676"/>
    </source>
</evidence>
<name>A0AAV4FFY4_9GAST</name>
<evidence type="ECO:0000313" key="1">
    <source>
        <dbReference type="EMBL" id="GFR71613.1"/>
    </source>
</evidence>
<reference evidence="1 2" key="1">
    <citation type="journal article" date="2021" name="Elife">
        <title>Chloroplast acquisition without the gene transfer in kleptoplastic sea slugs, Plakobranchus ocellatus.</title>
        <authorList>
            <person name="Maeda T."/>
            <person name="Takahashi S."/>
            <person name="Yoshida T."/>
            <person name="Shimamura S."/>
            <person name="Takaki Y."/>
            <person name="Nagai Y."/>
            <person name="Toyoda A."/>
            <person name="Suzuki Y."/>
            <person name="Arimoto A."/>
            <person name="Ishii H."/>
            <person name="Satoh N."/>
            <person name="Nishiyama T."/>
            <person name="Hasebe M."/>
            <person name="Maruyama T."/>
            <person name="Minagawa J."/>
            <person name="Obokata J."/>
            <person name="Shigenobu S."/>
        </authorList>
    </citation>
    <scope>NUCLEOTIDE SEQUENCE [LARGE SCALE GENOMIC DNA]</scope>
</reference>
<dbReference type="EMBL" id="BMAT01000711">
    <property type="protein sequence ID" value="GFR71613.1"/>
    <property type="molecule type" value="Genomic_DNA"/>
</dbReference>
<protein>
    <submittedName>
        <fullName evidence="1">Uncharacterized protein</fullName>
    </submittedName>
</protein>
<comment type="caution">
    <text evidence="1">The sequence shown here is derived from an EMBL/GenBank/DDBJ whole genome shotgun (WGS) entry which is preliminary data.</text>
</comment>
<organism evidence="1 2">
    <name type="scientific">Elysia marginata</name>
    <dbReference type="NCBI Taxonomy" id="1093978"/>
    <lineage>
        <taxon>Eukaryota</taxon>
        <taxon>Metazoa</taxon>
        <taxon>Spiralia</taxon>
        <taxon>Lophotrochozoa</taxon>
        <taxon>Mollusca</taxon>
        <taxon>Gastropoda</taxon>
        <taxon>Heterobranchia</taxon>
        <taxon>Euthyneura</taxon>
        <taxon>Panpulmonata</taxon>
        <taxon>Sacoglossa</taxon>
        <taxon>Placobranchoidea</taxon>
        <taxon>Plakobranchidae</taxon>
        <taxon>Elysia</taxon>
    </lineage>
</organism>